<organism evidence="2 3">
    <name type="scientific">Gymnopus androsaceus JB14</name>
    <dbReference type="NCBI Taxonomy" id="1447944"/>
    <lineage>
        <taxon>Eukaryota</taxon>
        <taxon>Fungi</taxon>
        <taxon>Dikarya</taxon>
        <taxon>Basidiomycota</taxon>
        <taxon>Agaricomycotina</taxon>
        <taxon>Agaricomycetes</taxon>
        <taxon>Agaricomycetidae</taxon>
        <taxon>Agaricales</taxon>
        <taxon>Marasmiineae</taxon>
        <taxon>Omphalotaceae</taxon>
        <taxon>Gymnopus</taxon>
    </lineage>
</organism>
<feature type="compositionally biased region" description="Basic and acidic residues" evidence="1">
    <location>
        <begin position="102"/>
        <end position="121"/>
    </location>
</feature>
<reference evidence="2" key="1">
    <citation type="journal article" date="2019" name="Environ. Microbiol.">
        <title>Fungal ecological strategies reflected in gene transcription - a case study of two litter decomposers.</title>
        <authorList>
            <person name="Barbi F."/>
            <person name="Kohler A."/>
            <person name="Barry K."/>
            <person name="Baskaran P."/>
            <person name="Daum C."/>
            <person name="Fauchery L."/>
            <person name="Ihrmark K."/>
            <person name="Kuo A."/>
            <person name="LaButti K."/>
            <person name="Lipzen A."/>
            <person name="Morin E."/>
            <person name="Grigoriev I.V."/>
            <person name="Henrissat B."/>
            <person name="Lindahl B."/>
            <person name="Martin F."/>
        </authorList>
    </citation>
    <scope>NUCLEOTIDE SEQUENCE</scope>
    <source>
        <strain evidence="2">JB14</strain>
    </source>
</reference>
<accession>A0A6A4GZD4</accession>
<protein>
    <submittedName>
        <fullName evidence="2">Uncharacterized protein</fullName>
    </submittedName>
</protein>
<dbReference type="Proteomes" id="UP000799118">
    <property type="component" value="Unassembled WGS sequence"/>
</dbReference>
<evidence type="ECO:0000313" key="2">
    <source>
        <dbReference type="EMBL" id="KAE9391312.1"/>
    </source>
</evidence>
<evidence type="ECO:0000313" key="3">
    <source>
        <dbReference type="Proteomes" id="UP000799118"/>
    </source>
</evidence>
<dbReference type="EMBL" id="ML769628">
    <property type="protein sequence ID" value="KAE9391312.1"/>
    <property type="molecule type" value="Genomic_DNA"/>
</dbReference>
<sequence length="221" mass="24276">MSETRAAPDLLTLTLRWPPLTLARLTLTNSWLIPMSADLKVTYNPGTIEVSQHSSNPNWLKKASNGVNTDSGEKSDGEDTNSGEKSNEEDTTSEEESDGENTDSKEDSSNKADSESNDRGPNEINEIQSKHSPDEQDKSKEIVSDEEDEVVCTGINVHSGGMLGKEIAQPEEQDEIIYTGTRKRNVIVGGVGGETRETAIDLTRSSKSIYEDSLESWYVIH</sequence>
<gene>
    <name evidence="2" type="ORF">BT96DRAFT_1001432</name>
</gene>
<keyword evidence="3" id="KW-1185">Reference proteome</keyword>
<feature type="compositionally biased region" description="Acidic residues" evidence="1">
    <location>
        <begin position="78"/>
        <end position="101"/>
    </location>
</feature>
<dbReference type="AlphaFoldDB" id="A0A6A4GZD4"/>
<name>A0A6A4GZD4_9AGAR</name>
<evidence type="ECO:0000256" key="1">
    <source>
        <dbReference type="SAM" id="MobiDB-lite"/>
    </source>
</evidence>
<proteinExistence type="predicted"/>
<feature type="compositionally biased region" description="Basic and acidic residues" evidence="1">
    <location>
        <begin position="128"/>
        <end position="143"/>
    </location>
</feature>
<feature type="region of interest" description="Disordered" evidence="1">
    <location>
        <begin position="50"/>
        <end position="147"/>
    </location>
</feature>